<dbReference type="EMBL" id="JACHGX010000016">
    <property type="protein sequence ID" value="MBB6091002.1"/>
    <property type="molecule type" value="Genomic_DNA"/>
</dbReference>
<evidence type="ECO:0000313" key="3">
    <source>
        <dbReference type="Proteomes" id="UP000642919"/>
    </source>
</evidence>
<feature type="compositionally biased region" description="Polar residues" evidence="1">
    <location>
        <begin position="14"/>
        <end position="27"/>
    </location>
</feature>
<accession>A0A841HFI4</accession>
<dbReference type="Proteomes" id="UP000642919">
    <property type="component" value="Unassembled WGS sequence"/>
</dbReference>
<reference evidence="2" key="1">
    <citation type="submission" date="2020-08" db="EMBL/GenBank/DDBJ databases">
        <title>Genomic Encyclopedia of Type Strains, Phase IV (KMG-IV): sequencing the most valuable type-strain genomes for metagenomic binning, comparative biology and taxonomic classification.</title>
        <authorList>
            <person name="Goeker M."/>
        </authorList>
    </citation>
    <scope>NUCLEOTIDE SEQUENCE</scope>
    <source>
        <strain evidence="2">DSM 669</strain>
    </source>
</reference>
<sequence>MPTPPGTEAKESVRSNPTAESTSNVLGSPSLGVSAHAHYTYSVVPQGSLLKWLFSPAVHRTAMLAY</sequence>
<proteinExistence type="predicted"/>
<organism evidence="2 3">
    <name type="scientific">Halobacterium salinarum</name>
    <name type="common">Halobacterium halobium</name>
    <dbReference type="NCBI Taxonomy" id="2242"/>
    <lineage>
        <taxon>Archaea</taxon>
        <taxon>Methanobacteriati</taxon>
        <taxon>Methanobacteriota</taxon>
        <taxon>Stenosarchaea group</taxon>
        <taxon>Halobacteria</taxon>
        <taxon>Halobacteriales</taxon>
        <taxon>Halobacteriaceae</taxon>
        <taxon>Halobacterium</taxon>
    </lineage>
</organism>
<comment type="caution">
    <text evidence="2">The sequence shown here is derived from an EMBL/GenBank/DDBJ whole genome shotgun (WGS) entry which is preliminary data.</text>
</comment>
<evidence type="ECO:0000256" key="1">
    <source>
        <dbReference type="SAM" id="MobiDB-lite"/>
    </source>
</evidence>
<evidence type="ECO:0000313" key="2">
    <source>
        <dbReference type="EMBL" id="MBB6091002.1"/>
    </source>
</evidence>
<protein>
    <submittedName>
        <fullName evidence="2">Uncharacterized protein</fullName>
    </submittedName>
</protein>
<feature type="region of interest" description="Disordered" evidence="1">
    <location>
        <begin position="1"/>
        <end position="27"/>
    </location>
</feature>
<dbReference type="AlphaFoldDB" id="A0A841HFI4"/>
<gene>
    <name evidence="2" type="ORF">HNR49_002392</name>
</gene>
<name>A0A841HFI4_HALSI</name>